<feature type="transmembrane region" description="Helical" evidence="5">
    <location>
        <begin position="447"/>
        <end position="468"/>
    </location>
</feature>
<evidence type="ECO:0000256" key="2">
    <source>
        <dbReference type="ARBA" id="ARBA00022692"/>
    </source>
</evidence>
<proteinExistence type="predicted"/>
<feature type="transmembrane region" description="Helical" evidence="5">
    <location>
        <begin position="202"/>
        <end position="224"/>
    </location>
</feature>
<protein>
    <submittedName>
        <fullName evidence="7">APC family permease</fullName>
    </submittedName>
</protein>
<dbReference type="EMBL" id="JBHTNH010000019">
    <property type="protein sequence ID" value="MFD1361730.1"/>
    <property type="molecule type" value="Genomic_DNA"/>
</dbReference>
<gene>
    <name evidence="7" type="ORF">ACFQ4A_08685</name>
</gene>
<keyword evidence="2 5" id="KW-0812">Transmembrane</keyword>
<sequence>MNTPITKKEESIKKSPERLEGQIGTAKLVFMVVAAAAPLTVIGGNVSIAILNGNGPGAPIGFLIAMLVMLFFSIGFATMTPYVKEPGAFYAYIRKSLGKRLGLSSAYIALVTYTSIQVGMYAFGGGSITNYFETNFGISLPWWIFSFILVAIVGFFGYRKVELSAKVLSIVLILEMSVVIILDLIIFASGGKEGITSDPISASNLFTGTISVAILFALTGFLGFESTAIYRDETRNPDRVIPRATYIAVFLIGLFYAITTWAFVVGWGPSLVVDKVAENPDGFLIATAAEYAGIIFADIVNLLLLISIFACVLSFHNIITRYQHALALEGDFPKKFSFVHERHRSPSFSSLVQTVTAVIILVPFSLTNIDPLVNIFGSMAGVATIGNMILLFLTSLSVLIFFRSNQDIISSRFKTNIAPITAMTLIFICMGLALANFQLITGLSVTISYILACIPALVFVTGFVMATYTPNRKIGE</sequence>
<dbReference type="InterPro" id="IPR050367">
    <property type="entry name" value="APC_superfamily"/>
</dbReference>
<feature type="transmembrane region" description="Helical" evidence="5">
    <location>
        <begin position="101"/>
        <end position="120"/>
    </location>
</feature>
<keyword evidence="4 5" id="KW-0472">Membrane</keyword>
<dbReference type="PANTHER" id="PTHR42770:SF16">
    <property type="entry name" value="AMINO ACID PERMEASE"/>
    <property type="match status" value="1"/>
</dbReference>
<feature type="transmembrane region" description="Helical" evidence="5">
    <location>
        <begin position="57"/>
        <end position="80"/>
    </location>
</feature>
<feature type="domain" description="Amino acid permease/ SLC12A" evidence="6">
    <location>
        <begin position="48"/>
        <end position="439"/>
    </location>
</feature>
<evidence type="ECO:0000256" key="3">
    <source>
        <dbReference type="ARBA" id="ARBA00022989"/>
    </source>
</evidence>
<evidence type="ECO:0000256" key="4">
    <source>
        <dbReference type="ARBA" id="ARBA00023136"/>
    </source>
</evidence>
<feature type="transmembrane region" description="Helical" evidence="5">
    <location>
        <begin position="140"/>
        <end position="158"/>
    </location>
</feature>
<organism evidence="7 8">
    <name type="scientific">Lentibacillus salinarum</name>
    <dbReference type="NCBI Taxonomy" id="446820"/>
    <lineage>
        <taxon>Bacteria</taxon>
        <taxon>Bacillati</taxon>
        <taxon>Bacillota</taxon>
        <taxon>Bacilli</taxon>
        <taxon>Bacillales</taxon>
        <taxon>Bacillaceae</taxon>
        <taxon>Lentibacillus</taxon>
    </lineage>
</organism>
<evidence type="ECO:0000259" key="6">
    <source>
        <dbReference type="Pfam" id="PF00324"/>
    </source>
</evidence>
<feature type="transmembrane region" description="Helical" evidence="5">
    <location>
        <begin position="28"/>
        <end position="51"/>
    </location>
</feature>
<accession>A0ABW3ZUN2</accession>
<reference evidence="8" key="1">
    <citation type="journal article" date="2019" name="Int. J. Syst. Evol. Microbiol.">
        <title>The Global Catalogue of Microorganisms (GCM) 10K type strain sequencing project: providing services to taxonomists for standard genome sequencing and annotation.</title>
        <authorList>
            <consortium name="The Broad Institute Genomics Platform"/>
            <consortium name="The Broad Institute Genome Sequencing Center for Infectious Disease"/>
            <person name="Wu L."/>
            <person name="Ma J."/>
        </authorList>
    </citation>
    <scope>NUCLEOTIDE SEQUENCE [LARGE SCALE GENOMIC DNA]</scope>
    <source>
        <strain evidence="8">CCUG 54822</strain>
    </source>
</reference>
<keyword evidence="3 5" id="KW-1133">Transmembrane helix</keyword>
<feature type="transmembrane region" description="Helical" evidence="5">
    <location>
        <begin position="351"/>
        <end position="369"/>
    </location>
</feature>
<evidence type="ECO:0000313" key="8">
    <source>
        <dbReference type="Proteomes" id="UP001597178"/>
    </source>
</evidence>
<dbReference type="Proteomes" id="UP001597178">
    <property type="component" value="Unassembled WGS sequence"/>
</dbReference>
<feature type="transmembrane region" description="Helical" evidence="5">
    <location>
        <begin position="375"/>
        <end position="402"/>
    </location>
</feature>
<dbReference type="Gene3D" id="1.20.1740.10">
    <property type="entry name" value="Amino acid/polyamine transporter I"/>
    <property type="match status" value="1"/>
</dbReference>
<feature type="transmembrane region" description="Helical" evidence="5">
    <location>
        <begin position="245"/>
        <end position="268"/>
    </location>
</feature>
<dbReference type="Pfam" id="PF00324">
    <property type="entry name" value="AA_permease"/>
    <property type="match status" value="1"/>
</dbReference>
<evidence type="ECO:0000256" key="1">
    <source>
        <dbReference type="ARBA" id="ARBA00004141"/>
    </source>
</evidence>
<comment type="subcellular location">
    <subcellularLocation>
        <location evidence="1">Membrane</location>
        <topology evidence="1">Multi-pass membrane protein</topology>
    </subcellularLocation>
</comment>
<keyword evidence="8" id="KW-1185">Reference proteome</keyword>
<feature type="transmembrane region" description="Helical" evidence="5">
    <location>
        <begin position="170"/>
        <end position="190"/>
    </location>
</feature>
<feature type="transmembrane region" description="Helical" evidence="5">
    <location>
        <begin position="422"/>
        <end position="441"/>
    </location>
</feature>
<evidence type="ECO:0000313" key="7">
    <source>
        <dbReference type="EMBL" id="MFD1361730.1"/>
    </source>
</evidence>
<dbReference type="InterPro" id="IPR004841">
    <property type="entry name" value="AA-permease/SLC12A_dom"/>
</dbReference>
<feature type="transmembrane region" description="Helical" evidence="5">
    <location>
        <begin position="288"/>
        <end position="315"/>
    </location>
</feature>
<comment type="caution">
    <text evidence="7">The sequence shown here is derived from an EMBL/GenBank/DDBJ whole genome shotgun (WGS) entry which is preliminary data.</text>
</comment>
<evidence type="ECO:0000256" key="5">
    <source>
        <dbReference type="SAM" id="Phobius"/>
    </source>
</evidence>
<dbReference type="PANTHER" id="PTHR42770">
    <property type="entry name" value="AMINO ACID TRANSPORTER-RELATED"/>
    <property type="match status" value="1"/>
</dbReference>
<name>A0ABW3ZUN2_9BACI</name>
<dbReference type="RefSeq" id="WP_382399583.1">
    <property type="nucleotide sequence ID" value="NZ_JBHTNH010000019.1"/>
</dbReference>
<dbReference type="PIRSF" id="PIRSF006060">
    <property type="entry name" value="AA_transporter"/>
    <property type="match status" value="1"/>
</dbReference>